<dbReference type="AlphaFoldDB" id="A0A3L9YXH3"/>
<evidence type="ECO:0000313" key="2">
    <source>
        <dbReference type="EMBL" id="RMA64527.1"/>
    </source>
</evidence>
<dbReference type="RefSeq" id="WP_121906970.1">
    <property type="nucleotide sequence ID" value="NZ_REFC01000012.1"/>
</dbReference>
<proteinExistence type="predicted"/>
<keyword evidence="2" id="KW-0808">Transferase</keyword>
<evidence type="ECO:0000313" key="3">
    <source>
        <dbReference type="Proteomes" id="UP000271339"/>
    </source>
</evidence>
<accession>A0A3L9YXH3</accession>
<protein>
    <submittedName>
        <fullName evidence="2">Glycosyl transferase family 4</fullName>
    </submittedName>
</protein>
<reference evidence="2 3" key="1">
    <citation type="submission" date="2018-10" db="EMBL/GenBank/DDBJ databases">
        <title>Genomic Encyclopedia of Archaeal and Bacterial Type Strains, Phase II (KMG-II): from individual species to whole genera.</title>
        <authorList>
            <person name="Goeker M."/>
        </authorList>
    </citation>
    <scope>NUCLEOTIDE SEQUENCE [LARGE SCALE GENOMIC DNA]</scope>
    <source>
        <strain evidence="2 3">DSM 23424</strain>
    </source>
</reference>
<dbReference type="OrthoDB" id="9794575at2"/>
<keyword evidence="3" id="KW-1185">Reference proteome</keyword>
<dbReference type="InterPro" id="IPR028098">
    <property type="entry name" value="Glyco_trans_4-like_N"/>
</dbReference>
<dbReference type="Pfam" id="PF13439">
    <property type="entry name" value="Glyco_transf_4"/>
    <property type="match status" value="1"/>
</dbReference>
<name>A0A3L9YXH3_9FLAO</name>
<dbReference type="Gene3D" id="3.40.50.2000">
    <property type="entry name" value="Glycogen Phosphorylase B"/>
    <property type="match status" value="2"/>
</dbReference>
<gene>
    <name evidence="2" type="ORF">BXY75_1403</name>
</gene>
<evidence type="ECO:0000259" key="1">
    <source>
        <dbReference type="Pfam" id="PF13439"/>
    </source>
</evidence>
<comment type="caution">
    <text evidence="2">The sequence shown here is derived from an EMBL/GenBank/DDBJ whole genome shotgun (WGS) entry which is preliminary data.</text>
</comment>
<dbReference type="EMBL" id="REFC01000012">
    <property type="protein sequence ID" value="RMA64527.1"/>
    <property type="molecule type" value="Genomic_DNA"/>
</dbReference>
<dbReference type="GO" id="GO:0016757">
    <property type="term" value="F:glycosyltransferase activity"/>
    <property type="evidence" value="ECO:0007669"/>
    <property type="project" value="UniProtKB-ARBA"/>
</dbReference>
<organism evidence="2 3">
    <name type="scientific">Ulvibacter antarcticus</name>
    <dbReference type="NCBI Taxonomy" id="442714"/>
    <lineage>
        <taxon>Bacteria</taxon>
        <taxon>Pseudomonadati</taxon>
        <taxon>Bacteroidota</taxon>
        <taxon>Flavobacteriia</taxon>
        <taxon>Flavobacteriales</taxon>
        <taxon>Flavobacteriaceae</taxon>
        <taxon>Ulvibacter</taxon>
    </lineage>
</organism>
<dbReference type="Proteomes" id="UP000271339">
    <property type="component" value="Unassembled WGS sequence"/>
</dbReference>
<feature type="domain" description="Glycosyltransferase subfamily 4-like N-terminal" evidence="1">
    <location>
        <begin position="106"/>
        <end position="230"/>
    </location>
</feature>
<sequence length="427" mass="48599">MKRALIITYYWPPAGGPGVQRWLQFVKYFNDFGIEPVVYIPENPHYPMTDNSFVYEVPKDIKILKHPIKEPYRLAGLFSKKKTNTISSGIISKKKQSLLEKVMLYIRGNFFIPDARIGWVRPSVSFLSNYLLEQPVDIIISSGPPHSLHLIAMQLQKSTGIKWMADFRDPWTTIHYHASLRLNKASERKHKQLEARVLNSANCIVVTSPTTKREFEMITETPIEVITNGYAASNVVKTQLDTSFSISHIGSLLSERNPKELWKVLAEIASEKPLFKSDLCIQLAGTVSDDVLASIEKFGLSEATKSIGYVSHSEALQLQHNSQVLLLLEIDRPETRAIIPGKLFEYLAAKRPILAMGPFESDIEDIIVETKSGKFFSAHKEEVLKAHILNLYEQYKTTGLVIESENIEKYSRRELSRHMSDLIRKLV</sequence>
<dbReference type="SUPFAM" id="SSF53756">
    <property type="entry name" value="UDP-Glycosyltransferase/glycogen phosphorylase"/>
    <property type="match status" value="1"/>
</dbReference>